<evidence type="ECO:0008006" key="3">
    <source>
        <dbReference type="Google" id="ProtNLM"/>
    </source>
</evidence>
<proteinExistence type="predicted"/>
<keyword evidence="2" id="KW-1185">Reference proteome</keyword>
<comment type="caution">
    <text evidence="1">The sequence shown here is derived from an EMBL/GenBank/DDBJ whole genome shotgun (WGS) entry which is preliminary data.</text>
</comment>
<protein>
    <recommendedName>
        <fullName evidence="3">Nicotianamine synthase</fullName>
    </recommendedName>
</protein>
<evidence type="ECO:0000313" key="2">
    <source>
        <dbReference type="Proteomes" id="UP001165060"/>
    </source>
</evidence>
<dbReference type="EMBL" id="BRYB01002946">
    <property type="protein sequence ID" value="GMI27981.1"/>
    <property type="molecule type" value="Genomic_DNA"/>
</dbReference>
<organism evidence="1 2">
    <name type="scientific">Tetraparma gracilis</name>
    <dbReference type="NCBI Taxonomy" id="2962635"/>
    <lineage>
        <taxon>Eukaryota</taxon>
        <taxon>Sar</taxon>
        <taxon>Stramenopiles</taxon>
        <taxon>Ochrophyta</taxon>
        <taxon>Bolidophyceae</taxon>
        <taxon>Parmales</taxon>
        <taxon>Triparmaceae</taxon>
        <taxon>Tetraparma</taxon>
    </lineage>
</organism>
<sequence length="240" mass="24186">MAYPLYSSDPSALEDCPAQLLSGFLSSKASLVERLTTDHNLSALYSPPADPPASAAAFLAHVAALAALLAADLSSVQSLLSSAPPTLPLPAPPASPAPPPLPLDALSSRPGGYDRIEDVVVHLARDYSAAPPPGFEFFAAKLAELLPSLPASPDGTPAPPSVLVPGCGVSGILAPILSSLPPPLSVSLLDPSAPFILASRSIHSGAPLPPAVHPRAFLASLGSELSAASRLSPSPLLPPP</sequence>
<accession>A0ABQ6MLA1</accession>
<name>A0ABQ6MLA1_9STRA</name>
<feature type="non-terminal residue" evidence="1">
    <location>
        <position position="240"/>
    </location>
</feature>
<dbReference type="Proteomes" id="UP001165060">
    <property type="component" value="Unassembled WGS sequence"/>
</dbReference>
<reference evidence="1 2" key="1">
    <citation type="journal article" date="2023" name="Commun. Biol.">
        <title>Genome analysis of Parmales, the sister group of diatoms, reveals the evolutionary specialization of diatoms from phago-mixotrophs to photoautotrophs.</title>
        <authorList>
            <person name="Ban H."/>
            <person name="Sato S."/>
            <person name="Yoshikawa S."/>
            <person name="Yamada K."/>
            <person name="Nakamura Y."/>
            <person name="Ichinomiya M."/>
            <person name="Sato N."/>
            <person name="Blanc-Mathieu R."/>
            <person name="Endo H."/>
            <person name="Kuwata A."/>
            <person name="Ogata H."/>
        </authorList>
    </citation>
    <scope>NUCLEOTIDE SEQUENCE [LARGE SCALE GENOMIC DNA]</scope>
</reference>
<gene>
    <name evidence="1" type="ORF">TeGR_g2751</name>
</gene>
<dbReference type="InterPro" id="IPR029063">
    <property type="entry name" value="SAM-dependent_MTases_sf"/>
</dbReference>
<dbReference type="SUPFAM" id="SSF53335">
    <property type="entry name" value="S-adenosyl-L-methionine-dependent methyltransferases"/>
    <property type="match status" value="1"/>
</dbReference>
<evidence type="ECO:0000313" key="1">
    <source>
        <dbReference type="EMBL" id="GMI27981.1"/>
    </source>
</evidence>